<dbReference type="Gene3D" id="1.25.40.10">
    <property type="entry name" value="Tetratricopeptide repeat domain"/>
    <property type="match status" value="1"/>
</dbReference>
<reference evidence="1 2" key="1">
    <citation type="submission" date="2022-06" db="EMBL/GenBank/DDBJ databases">
        <title>Endosaccharibacter gen. nov., sp. nov., endophytic bacteria isolated from sugarcane.</title>
        <authorList>
            <person name="Pitiwittayakul N."/>
            <person name="Yukphan P."/>
            <person name="Charoenyingcharoen P."/>
            <person name="Tanasupawat S."/>
        </authorList>
    </citation>
    <scope>NUCLEOTIDE SEQUENCE [LARGE SCALE GENOMIC DNA]</scope>
    <source>
        <strain evidence="1 2">KSS8</strain>
    </source>
</reference>
<dbReference type="PIRSF" id="PIRSF029288">
    <property type="entry name" value="SciE_ImpE"/>
    <property type="match status" value="1"/>
</dbReference>
<sequence length="269" mass="28565">MSSSVQARTAFNAGDLQAAIDAASADIKARPADPAPRLLLGELLLFRGTFDRVETLLAALATLSPDLALVVAEFRQLLRAEIARGQVLAEGGVPSFLGEPTPSQQRALQALVALRAGDAAEAAGFARAAEEKRPRVSGRHSVGGETTGFDDFRDADDVLGGTIEVLTTTGVYYWVPLERIDTLQFHAPKRPRDLFWRRASIAVQGGPDGDVYVPSCYRAAPDATDAILLGRATDWTEAEPVRGAGQRVFLAGEEALPINGIDLLTFGAG</sequence>
<dbReference type="Pfam" id="PF07024">
    <property type="entry name" value="ImpE"/>
    <property type="match status" value="1"/>
</dbReference>
<gene>
    <name evidence="1" type="ORF">NFI95_09260</name>
</gene>
<dbReference type="InterPro" id="IPR009211">
    <property type="entry name" value="TagJ"/>
</dbReference>
<keyword evidence="2" id="KW-1185">Reference proteome</keyword>
<evidence type="ECO:0000313" key="2">
    <source>
        <dbReference type="Proteomes" id="UP001524587"/>
    </source>
</evidence>
<dbReference type="EMBL" id="JAMSKV010000007">
    <property type="protein sequence ID" value="MCQ8278638.1"/>
    <property type="molecule type" value="Genomic_DNA"/>
</dbReference>
<dbReference type="Proteomes" id="UP001524587">
    <property type="component" value="Unassembled WGS sequence"/>
</dbReference>
<organism evidence="1 2">
    <name type="scientific">Endosaccharibacter trunci</name>
    <dbReference type="NCBI Taxonomy" id="2812733"/>
    <lineage>
        <taxon>Bacteria</taxon>
        <taxon>Pseudomonadati</taxon>
        <taxon>Pseudomonadota</taxon>
        <taxon>Alphaproteobacteria</taxon>
        <taxon>Acetobacterales</taxon>
        <taxon>Acetobacteraceae</taxon>
        <taxon>Endosaccharibacter</taxon>
    </lineage>
</organism>
<protein>
    <submittedName>
        <fullName evidence="1">SciE type virulence protein</fullName>
    </submittedName>
</protein>
<dbReference type="SUPFAM" id="SSF144059">
    <property type="entry name" value="ImpE-like"/>
    <property type="match status" value="1"/>
</dbReference>
<name>A0ABT1W6Y1_9PROT</name>
<dbReference type="InterPro" id="IPR011990">
    <property type="entry name" value="TPR-like_helical_dom_sf"/>
</dbReference>
<comment type="caution">
    <text evidence="1">The sequence shown here is derived from an EMBL/GenBank/DDBJ whole genome shotgun (WGS) entry which is preliminary data.</text>
</comment>
<proteinExistence type="predicted"/>
<dbReference type="RefSeq" id="WP_422864120.1">
    <property type="nucleotide sequence ID" value="NZ_JAMSKV010000007.1"/>
</dbReference>
<accession>A0ABT1W6Y1</accession>
<evidence type="ECO:0000313" key="1">
    <source>
        <dbReference type="EMBL" id="MCQ8278638.1"/>
    </source>
</evidence>